<dbReference type="EMBL" id="AACS02000010">
    <property type="protein sequence ID" value="EAU87771.2"/>
    <property type="molecule type" value="Genomic_DNA"/>
</dbReference>
<organism evidence="2 3">
    <name type="scientific">Coprinopsis cinerea (strain Okayama-7 / 130 / ATCC MYA-4618 / FGSC 9003)</name>
    <name type="common">Inky cap fungus</name>
    <name type="synonym">Hormographiella aspergillata</name>
    <dbReference type="NCBI Taxonomy" id="240176"/>
    <lineage>
        <taxon>Eukaryota</taxon>
        <taxon>Fungi</taxon>
        <taxon>Dikarya</taxon>
        <taxon>Basidiomycota</taxon>
        <taxon>Agaricomycotina</taxon>
        <taxon>Agaricomycetes</taxon>
        <taxon>Agaricomycetidae</taxon>
        <taxon>Agaricales</taxon>
        <taxon>Agaricineae</taxon>
        <taxon>Psathyrellaceae</taxon>
        <taxon>Coprinopsis</taxon>
    </lineage>
</organism>
<evidence type="ECO:0000256" key="1">
    <source>
        <dbReference type="SAM" id="MobiDB-lite"/>
    </source>
</evidence>
<evidence type="ECO:0000313" key="3">
    <source>
        <dbReference type="Proteomes" id="UP000001861"/>
    </source>
</evidence>
<feature type="region of interest" description="Disordered" evidence="1">
    <location>
        <begin position="1"/>
        <end position="25"/>
    </location>
</feature>
<dbReference type="KEGG" id="cci:CC1G_11049"/>
<dbReference type="InParanoid" id="A8NIV1"/>
<protein>
    <submittedName>
        <fullName evidence="2">Uncharacterized protein</fullName>
    </submittedName>
</protein>
<sequence>MTKPNLLVASKPSNESVGAKPDPETVLPPFPVLEGLYDGEAFDRGWPEPTEHRQRWLASMRDWLMSLRNKETVDERDVDVEGSQPESG</sequence>
<comment type="caution">
    <text evidence="2">The sequence shown here is derived from an EMBL/GenBank/DDBJ whole genome shotgun (WGS) entry which is preliminary data.</text>
</comment>
<dbReference type="HOGENOM" id="CLU_2468991_0_0_1"/>
<name>A8NIV1_COPC7</name>
<gene>
    <name evidence="2" type="ORF">CC1G_11049</name>
</gene>
<evidence type="ECO:0000313" key="2">
    <source>
        <dbReference type="EMBL" id="EAU87771.2"/>
    </source>
</evidence>
<dbReference type="AlphaFoldDB" id="A8NIV1"/>
<proteinExistence type="predicted"/>
<dbReference type="Proteomes" id="UP000001861">
    <property type="component" value="Unassembled WGS sequence"/>
</dbReference>
<dbReference type="RefSeq" id="XP_001834079.2">
    <property type="nucleotide sequence ID" value="XM_001834027.2"/>
</dbReference>
<dbReference type="GeneID" id="6010584"/>
<accession>A8NIV1</accession>
<keyword evidence="3" id="KW-1185">Reference proteome</keyword>
<dbReference type="VEuPathDB" id="FungiDB:CC1G_11049"/>
<reference evidence="2 3" key="1">
    <citation type="journal article" date="2010" name="Proc. Natl. Acad. Sci. U.S.A.">
        <title>Insights into evolution of multicellular fungi from the assembled chromosomes of the mushroom Coprinopsis cinerea (Coprinus cinereus).</title>
        <authorList>
            <person name="Stajich J.E."/>
            <person name="Wilke S.K."/>
            <person name="Ahren D."/>
            <person name="Au C.H."/>
            <person name="Birren B.W."/>
            <person name="Borodovsky M."/>
            <person name="Burns C."/>
            <person name="Canback B."/>
            <person name="Casselton L.A."/>
            <person name="Cheng C.K."/>
            <person name="Deng J."/>
            <person name="Dietrich F.S."/>
            <person name="Fargo D.C."/>
            <person name="Farman M.L."/>
            <person name="Gathman A.C."/>
            <person name="Goldberg J."/>
            <person name="Guigo R."/>
            <person name="Hoegger P.J."/>
            <person name="Hooker J.B."/>
            <person name="Huggins A."/>
            <person name="James T.Y."/>
            <person name="Kamada T."/>
            <person name="Kilaru S."/>
            <person name="Kodira C."/>
            <person name="Kues U."/>
            <person name="Kupfer D."/>
            <person name="Kwan H.S."/>
            <person name="Lomsadze A."/>
            <person name="Li W."/>
            <person name="Lilly W.W."/>
            <person name="Ma L.J."/>
            <person name="Mackey A.J."/>
            <person name="Manning G."/>
            <person name="Martin F."/>
            <person name="Muraguchi H."/>
            <person name="Natvig D.O."/>
            <person name="Palmerini H."/>
            <person name="Ramesh M.A."/>
            <person name="Rehmeyer C.J."/>
            <person name="Roe B.A."/>
            <person name="Shenoy N."/>
            <person name="Stanke M."/>
            <person name="Ter-Hovhannisyan V."/>
            <person name="Tunlid A."/>
            <person name="Velagapudi R."/>
            <person name="Vision T.J."/>
            <person name="Zeng Q."/>
            <person name="Zolan M.E."/>
            <person name="Pukkila P.J."/>
        </authorList>
    </citation>
    <scope>NUCLEOTIDE SEQUENCE [LARGE SCALE GENOMIC DNA]</scope>
    <source>
        <strain evidence="3">Okayama-7 / 130 / ATCC MYA-4618 / FGSC 9003</strain>
    </source>
</reference>